<feature type="transmembrane region" description="Helical" evidence="7">
    <location>
        <begin position="96"/>
        <end position="118"/>
    </location>
</feature>
<dbReference type="Pfam" id="PF00528">
    <property type="entry name" value="BPD_transp_1"/>
    <property type="match status" value="1"/>
</dbReference>
<feature type="region of interest" description="Disordered" evidence="8">
    <location>
        <begin position="1"/>
        <end position="23"/>
    </location>
</feature>
<feature type="transmembrane region" description="Helical" evidence="7">
    <location>
        <begin position="155"/>
        <end position="174"/>
    </location>
</feature>
<evidence type="ECO:0000256" key="7">
    <source>
        <dbReference type="RuleBase" id="RU363032"/>
    </source>
</evidence>
<evidence type="ECO:0000256" key="4">
    <source>
        <dbReference type="ARBA" id="ARBA00022692"/>
    </source>
</evidence>
<keyword evidence="2 7" id="KW-0813">Transport</keyword>
<dbReference type="PANTHER" id="PTHR30151:SF0">
    <property type="entry name" value="ABC TRANSPORTER PERMEASE PROTEIN MJ0413-RELATED"/>
    <property type="match status" value="1"/>
</dbReference>
<evidence type="ECO:0000259" key="9">
    <source>
        <dbReference type="PROSITE" id="PS50928"/>
    </source>
</evidence>
<name>A0ABP7GGH9_9MICO</name>
<dbReference type="InterPro" id="IPR035906">
    <property type="entry name" value="MetI-like_sf"/>
</dbReference>
<protein>
    <submittedName>
        <fullName evidence="10">ABC transporter permease</fullName>
    </submittedName>
</protein>
<feature type="domain" description="ABC transmembrane type-1" evidence="9">
    <location>
        <begin position="89"/>
        <end position="269"/>
    </location>
</feature>
<dbReference type="EMBL" id="BAABAF010000005">
    <property type="protein sequence ID" value="GAA3763706.1"/>
    <property type="molecule type" value="Genomic_DNA"/>
</dbReference>
<accession>A0ABP7GGH9</accession>
<dbReference type="InterPro" id="IPR000515">
    <property type="entry name" value="MetI-like"/>
</dbReference>
<feature type="transmembrane region" description="Helical" evidence="7">
    <location>
        <begin position="218"/>
        <end position="239"/>
    </location>
</feature>
<gene>
    <name evidence="10" type="ORF">GCM10022240_15110</name>
</gene>
<keyword evidence="4 7" id="KW-0812">Transmembrane</keyword>
<dbReference type="PANTHER" id="PTHR30151">
    <property type="entry name" value="ALKANE SULFONATE ABC TRANSPORTER-RELATED, MEMBRANE SUBUNIT"/>
    <property type="match status" value="1"/>
</dbReference>
<dbReference type="Gene3D" id="1.10.3720.10">
    <property type="entry name" value="MetI-like"/>
    <property type="match status" value="1"/>
</dbReference>
<evidence type="ECO:0000256" key="1">
    <source>
        <dbReference type="ARBA" id="ARBA00004651"/>
    </source>
</evidence>
<feature type="transmembrane region" description="Helical" evidence="7">
    <location>
        <begin position="251"/>
        <end position="269"/>
    </location>
</feature>
<dbReference type="CDD" id="cd06261">
    <property type="entry name" value="TM_PBP2"/>
    <property type="match status" value="1"/>
</dbReference>
<feature type="transmembrane region" description="Helical" evidence="7">
    <location>
        <begin position="130"/>
        <end position="149"/>
    </location>
</feature>
<keyword evidence="5 7" id="KW-1133">Transmembrane helix</keyword>
<sequence>MVDVSETVAVGPMDESATRTPKDRARLRKGIGRRRQRIVLGLTGVVGLLIIWEATARWGFVDARYLPPPTVVAGELVHQFASASFWTALGLTMRTWIIGLAIVTVAGVVLGFVIGLSPFLRRYTTSTIEFLRPIPSVALIPLAVLVFGVRVESALLLIVYACFWQMLIQMLYGVSDVDPVAVDTARTFGLGWFARIRYVVWPSTLPYLMTGLRLSATIALVLAITAELVIGVPGLGTAITLAQNGARVTTVYALTVATGVLGLVINLLMRAAETRILAWHSSVRGEAIV</sequence>
<dbReference type="SUPFAM" id="SSF161098">
    <property type="entry name" value="MetI-like"/>
    <property type="match status" value="1"/>
</dbReference>
<keyword evidence="6 7" id="KW-0472">Membrane</keyword>
<evidence type="ECO:0000256" key="5">
    <source>
        <dbReference type="ARBA" id="ARBA00022989"/>
    </source>
</evidence>
<dbReference type="PROSITE" id="PS50928">
    <property type="entry name" value="ABC_TM1"/>
    <property type="match status" value="1"/>
</dbReference>
<keyword evidence="3" id="KW-1003">Cell membrane</keyword>
<evidence type="ECO:0000256" key="2">
    <source>
        <dbReference type="ARBA" id="ARBA00022448"/>
    </source>
</evidence>
<evidence type="ECO:0000313" key="10">
    <source>
        <dbReference type="EMBL" id="GAA3763706.1"/>
    </source>
</evidence>
<evidence type="ECO:0000256" key="6">
    <source>
        <dbReference type="ARBA" id="ARBA00023136"/>
    </source>
</evidence>
<comment type="subcellular location">
    <subcellularLocation>
        <location evidence="1 7">Cell membrane</location>
        <topology evidence="1 7">Multi-pass membrane protein</topology>
    </subcellularLocation>
</comment>
<evidence type="ECO:0000256" key="3">
    <source>
        <dbReference type="ARBA" id="ARBA00022475"/>
    </source>
</evidence>
<feature type="transmembrane region" description="Helical" evidence="7">
    <location>
        <begin position="38"/>
        <end position="60"/>
    </location>
</feature>
<comment type="similarity">
    <text evidence="7">Belongs to the binding-protein-dependent transport system permease family.</text>
</comment>
<proteinExistence type="inferred from homology"/>
<evidence type="ECO:0000313" key="11">
    <source>
        <dbReference type="Proteomes" id="UP001500540"/>
    </source>
</evidence>
<evidence type="ECO:0000256" key="8">
    <source>
        <dbReference type="SAM" id="MobiDB-lite"/>
    </source>
</evidence>
<reference evidence="11" key="1">
    <citation type="journal article" date="2019" name="Int. J. Syst. Evol. Microbiol.">
        <title>The Global Catalogue of Microorganisms (GCM) 10K type strain sequencing project: providing services to taxonomists for standard genome sequencing and annotation.</title>
        <authorList>
            <consortium name="The Broad Institute Genomics Platform"/>
            <consortium name="The Broad Institute Genome Sequencing Center for Infectious Disease"/>
            <person name="Wu L."/>
            <person name="Ma J."/>
        </authorList>
    </citation>
    <scope>NUCLEOTIDE SEQUENCE [LARGE SCALE GENOMIC DNA]</scope>
    <source>
        <strain evidence="11">JCM 16950</strain>
    </source>
</reference>
<dbReference type="Proteomes" id="UP001500540">
    <property type="component" value="Unassembled WGS sequence"/>
</dbReference>
<keyword evidence="11" id="KW-1185">Reference proteome</keyword>
<organism evidence="10 11">
    <name type="scientific">Microbacterium kribbense</name>
    <dbReference type="NCBI Taxonomy" id="433645"/>
    <lineage>
        <taxon>Bacteria</taxon>
        <taxon>Bacillati</taxon>
        <taxon>Actinomycetota</taxon>
        <taxon>Actinomycetes</taxon>
        <taxon>Micrococcales</taxon>
        <taxon>Microbacteriaceae</taxon>
        <taxon>Microbacterium</taxon>
    </lineage>
</organism>
<comment type="caution">
    <text evidence="10">The sequence shown here is derived from an EMBL/GenBank/DDBJ whole genome shotgun (WGS) entry which is preliminary data.</text>
</comment>